<reference evidence="1 2" key="1">
    <citation type="submission" date="2019-10" db="EMBL/GenBank/DDBJ databases">
        <authorList>
            <person name="Karimi E."/>
        </authorList>
    </citation>
    <scope>NUCLEOTIDE SEQUENCE [LARGE SCALE GENOMIC DNA]</scope>
    <source>
        <strain evidence="1">Aeromonas sp. 8C</strain>
    </source>
</reference>
<sequence>MGDGDSSDGLVTHAAGGRLEHLDLLLVEFADQRLLELALAIEQVAGGQAAWAREGEPGIFIGNKERRLDVVLRSQFVQLCWGGRVVVDGHHCDLALRCQPVEARHLAQAGGAPGGEVVDQDRLAGKVAQADRLPCGIGKFGGGCAGAQQARHNQPTNSFQFLSTAAYPDHHFPLQ</sequence>
<dbReference type="EMBL" id="CABWLC010000012">
    <property type="protein sequence ID" value="VXA85029.1"/>
    <property type="molecule type" value="Genomic_DNA"/>
</dbReference>
<name>A0A653L066_AERVE</name>
<gene>
    <name evidence="1" type="ORF">AERO8C_20179</name>
</gene>
<accession>A0A653L066</accession>
<organism evidence="1 2">
    <name type="scientific">Aeromonas veronii</name>
    <dbReference type="NCBI Taxonomy" id="654"/>
    <lineage>
        <taxon>Bacteria</taxon>
        <taxon>Pseudomonadati</taxon>
        <taxon>Pseudomonadota</taxon>
        <taxon>Gammaproteobacteria</taxon>
        <taxon>Aeromonadales</taxon>
        <taxon>Aeromonadaceae</taxon>
        <taxon>Aeromonas</taxon>
    </lineage>
</organism>
<dbReference type="AlphaFoldDB" id="A0A653L066"/>
<protein>
    <submittedName>
        <fullName evidence="1">Uncharacterized protein</fullName>
    </submittedName>
</protein>
<proteinExistence type="predicted"/>
<evidence type="ECO:0000313" key="1">
    <source>
        <dbReference type="EMBL" id="VXA85029.1"/>
    </source>
</evidence>
<dbReference type="Proteomes" id="UP000439123">
    <property type="component" value="Unassembled WGS sequence"/>
</dbReference>
<evidence type="ECO:0000313" key="2">
    <source>
        <dbReference type="Proteomes" id="UP000439123"/>
    </source>
</evidence>